<proteinExistence type="predicted"/>
<name>A0A645ECN9_9ZZZZ</name>
<evidence type="ECO:0000313" key="2">
    <source>
        <dbReference type="EMBL" id="MPM99255.1"/>
    </source>
</evidence>
<protein>
    <recommendedName>
        <fullName evidence="1">DUF2229 domain-containing protein</fullName>
    </recommendedName>
</protein>
<reference evidence="2" key="1">
    <citation type="submission" date="2019-08" db="EMBL/GenBank/DDBJ databases">
        <authorList>
            <person name="Kucharzyk K."/>
            <person name="Murdoch R.W."/>
            <person name="Higgins S."/>
            <person name="Loffler F."/>
        </authorList>
    </citation>
    <scope>NUCLEOTIDE SEQUENCE</scope>
</reference>
<dbReference type="AlphaFoldDB" id="A0A645ECN9"/>
<sequence length="130" mass="14730">MVLCGRPYHTDAEVNHGIDQLLLQCGCAVISEDTLSHLVEKEKRTVLNQWTYHARMYDAARYVASQKDMHLIQLVSFGCGLDAVTTDEVRDILRKTEKIYTQIKIDEIVNLGAVKIRIRSLLAAISQESK</sequence>
<gene>
    <name evidence="2" type="ORF">SDC9_146446</name>
</gene>
<dbReference type="Pfam" id="PF09989">
    <property type="entry name" value="DUF2229"/>
    <property type="match status" value="1"/>
</dbReference>
<dbReference type="EMBL" id="VSSQ01045358">
    <property type="protein sequence ID" value="MPM99255.1"/>
    <property type="molecule type" value="Genomic_DNA"/>
</dbReference>
<comment type="caution">
    <text evidence="2">The sequence shown here is derived from an EMBL/GenBank/DDBJ whole genome shotgun (WGS) entry which is preliminary data.</text>
</comment>
<evidence type="ECO:0000259" key="1">
    <source>
        <dbReference type="Pfam" id="PF09989"/>
    </source>
</evidence>
<dbReference type="PANTHER" id="PTHR32329">
    <property type="entry name" value="BIFUNCTIONAL PROTEIN [INCLUDES 2-HYDROXYACYL-COA DEHYDRATASE (N-TER) AND ITS ACTIVATOR DOMAIN (C_TERM)-RELATED"/>
    <property type="match status" value="1"/>
</dbReference>
<accession>A0A645ECN9</accession>
<dbReference type="InterPro" id="IPR051805">
    <property type="entry name" value="Dehydratase_Activator_Redct"/>
</dbReference>
<dbReference type="PANTHER" id="PTHR32329:SF4">
    <property type="entry name" value="ACTIVATOR OF 2-HYDROXYACYL-COA DEHYDRATASE"/>
    <property type="match status" value="1"/>
</dbReference>
<dbReference type="InterPro" id="IPR018709">
    <property type="entry name" value="CoA_activase_DUF2229"/>
</dbReference>
<organism evidence="2">
    <name type="scientific">bioreactor metagenome</name>
    <dbReference type="NCBI Taxonomy" id="1076179"/>
    <lineage>
        <taxon>unclassified sequences</taxon>
        <taxon>metagenomes</taxon>
        <taxon>ecological metagenomes</taxon>
    </lineage>
</organism>
<feature type="domain" description="DUF2229" evidence="1">
    <location>
        <begin position="1"/>
        <end position="34"/>
    </location>
</feature>